<gene>
    <name evidence="8" type="primary">LOC118478381</name>
</gene>
<dbReference type="InterPro" id="IPR011701">
    <property type="entry name" value="MFS"/>
</dbReference>
<dbReference type="PROSITE" id="PS00217">
    <property type="entry name" value="SUGAR_TRANSPORT_2"/>
    <property type="match status" value="1"/>
</dbReference>
<feature type="domain" description="Major facilitator superfamily (MFS) profile" evidence="6">
    <location>
        <begin position="1"/>
        <end position="186"/>
    </location>
</feature>
<evidence type="ECO:0000256" key="3">
    <source>
        <dbReference type="ARBA" id="ARBA00022989"/>
    </source>
</evidence>
<dbReference type="SUPFAM" id="SSF103473">
    <property type="entry name" value="MFS general substrate transporter"/>
    <property type="match status" value="1"/>
</dbReference>
<feature type="transmembrane region" description="Helical" evidence="5">
    <location>
        <begin position="111"/>
        <end position="131"/>
    </location>
</feature>
<dbReference type="PROSITE" id="PS50850">
    <property type="entry name" value="MFS"/>
    <property type="match status" value="1"/>
</dbReference>
<proteinExistence type="predicted"/>
<dbReference type="Gene3D" id="1.20.1250.20">
    <property type="entry name" value="MFS general substrate transporter like domains"/>
    <property type="match status" value="1"/>
</dbReference>
<feature type="transmembrane region" description="Helical" evidence="5">
    <location>
        <begin position="86"/>
        <end position="105"/>
    </location>
</feature>
<dbReference type="InterPro" id="IPR036259">
    <property type="entry name" value="MFS_trans_sf"/>
</dbReference>
<keyword evidence="3 5" id="KW-1133">Transmembrane helix</keyword>
<organism evidence="7 8">
    <name type="scientific">Aplysia californica</name>
    <name type="common">California sea hare</name>
    <dbReference type="NCBI Taxonomy" id="6500"/>
    <lineage>
        <taxon>Eukaryota</taxon>
        <taxon>Metazoa</taxon>
        <taxon>Spiralia</taxon>
        <taxon>Lophotrochozoa</taxon>
        <taxon>Mollusca</taxon>
        <taxon>Gastropoda</taxon>
        <taxon>Heterobranchia</taxon>
        <taxon>Euthyneura</taxon>
        <taxon>Tectipleura</taxon>
        <taxon>Aplysiida</taxon>
        <taxon>Aplysioidea</taxon>
        <taxon>Aplysiidae</taxon>
        <taxon>Aplysia</taxon>
    </lineage>
</organism>
<name>A0ABM1VZB1_APLCA</name>
<evidence type="ECO:0000256" key="2">
    <source>
        <dbReference type="ARBA" id="ARBA00022692"/>
    </source>
</evidence>
<feature type="transmembrane region" description="Helical" evidence="5">
    <location>
        <begin position="143"/>
        <end position="162"/>
    </location>
</feature>
<dbReference type="GeneID" id="118478381"/>
<keyword evidence="2 5" id="KW-0812">Transmembrane</keyword>
<dbReference type="RefSeq" id="XP_035827754.1">
    <property type="nucleotide sequence ID" value="XM_035971861.1"/>
</dbReference>
<dbReference type="InterPro" id="IPR005829">
    <property type="entry name" value="Sugar_transporter_CS"/>
</dbReference>
<keyword evidence="7" id="KW-1185">Reference proteome</keyword>
<evidence type="ECO:0000256" key="1">
    <source>
        <dbReference type="ARBA" id="ARBA00004141"/>
    </source>
</evidence>
<reference evidence="8" key="1">
    <citation type="submission" date="2025-08" db="UniProtKB">
        <authorList>
            <consortium name="RefSeq"/>
        </authorList>
    </citation>
    <scope>IDENTIFICATION</scope>
</reference>
<protein>
    <submittedName>
        <fullName evidence="8">Solute carrier family 22 member 7-like</fullName>
    </submittedName>
</protein>
<accession>A0ABM1VZB1</accession>
<feature type="transmembrane region" description="Helical" evidence="5">
    <location>
        <begin position="57"/>
        <end position="77"/>
    </location>
</feature>
<evidence type="ECO:0000259" key="6">
    <source>
        <dbReference type="PROSITE" id="PS50850"/>
    </source>
</evidence>
<comment type="subcellular location">
    <subcellularLocation>
        <location evidence="1">Membrane</location>
        <topology evidence="1">Multi-pass membrane protein</topology>
    </subcellularLocation>
</comment>
<dbReference type="InterPro" id="IPR020846">
    <property type="entry name" value="MFS_dom"/>
</dbReference>
<sequence length="186" mass="20460">MAGCTFSAVMHAEGMNSCDKIIMDKCDRELGGRGMEEENETPSVDVLVEKSGGCGKYQIFIVFSTLTGKFFIVWGFLGDSIGRKKTLFGSNFLCCVFSVVAIFSVNWEMFAAVRALIGATIGSHLAVVFPYPMEFVPRTHRSLLCAIPTWNLGTAAFAILVWTLKDWRYIHVATAITMGLCSIGYL</sequence>
<dbReference type="Pfam" id="PF07690">
    <property type="entry name" value="MFS_1"/>
    <property type="match status" value="1"/>
</dbReference>
<evidence type="ECO:0000256" key="4">
    <source>
        <dbReference type="ARBA" id="ARBA00023136"/>
    </source>
</evidence>
<evidence type="ECO:0000313" key="8">
    <source>
        <dbReference type="RefSeq" id="XP_035827754.1"/>
    </source>
</evidence>
<dbReference type="PANTHER" id="PTHR24064">
    <property type="entry name" value="SOLUTE CARRIER FAMILY 22 MEMBER"/>
    <property type="match status" value="1"/>
</dbReference>
<keyword evidence="4 5" id="KW-0472">Membrane</keyword>
<evidence type="ECO:0000256" key="5">
    <source>
        <dbReference type="SAM" id="Phobius"/>
    </source>
</evidence>
<dbReference type="Proteomes" id="UP000694888">
    <property type="component" value="Unplaced"/>
</dbReference>
<evidence type="ECO:0000313" key="7">
    <source>
        <dbReference type="Proteomes" id="UP000694888"/>
    </source>
</evidence>